<keyword evidence="3" id="KW-0732">Signal</keyword>
<dbReference type="InterPro" id="IPR008969">
    <property type="entry name" value="CarboxyPept-like_regulatory"/>
</dbReference>
<protein>
    <recommendedName>
        <fullName evidence="6">DUF11 domain-containing protein</fullName>
    </recommendedName>
</protein>
<accession>A0A3L7JSM9</accession>
<name>A0A3L7JSM9_9BACI</name>
<evidence type="ECO:0000256" key="1">
    <source>
        <dbReference type="ARBA" id="ARBA00007257"/>
    </source>
</evidence>
<dbReference type="Pfam" id="PF13620">
    <property type="entry name" value="CarboxypepD_reg"/>
    <property type="match status" value="25"/>
</dbReference>
<dbReference type="Gene3D" id="2.60.40.1120">
    <property type="entry name" value="Carboxypeptidase-like, regulatory domain"/>
    <property type="match status" value="26"/>
</dbReference>
<proteinExistence type="inferred from homology"/>
<dbReference type="SUPFAM" id="SSF49478">
    <property type="entry name" value="Cna protein B-type domain"/>
    <property type="match status" value="2"/>
</dbReference>
<dbReference type="PANTHER" id="PTHR36108:SF13">
    <property type="entry name" value="COLOSSIN-B-RELATED"/>
    <property type="match status" value="1"/>
</dbReference>
<dbReference type="RefSeq" id="WP_121682024.1">
    <property type="nucleotide sequence ID" value="NZ_RCVZ01000015.1"/>
</dbReference>
<dbReference type="SUPFAM" id="SSF49452">
    <property type="entry name" value="Starch-binding domain-like"/>
    <property type="match status" value="9"/>
</dbReference>
<dbReference type="GO" id="GO:0030246">
    <property type="term" value="F:carbohydrate binding"/>
    <property type="evidence" value="ECO:0007669"/>
    <property type="project" value="InterPro"/>
</dbReference>
<evidence type="ECO:0000313" key="5">
    <source>
        <dbReference type="Proteomes" id="UP000276770"/>
    </source>
</evidence>
<dbReference type="EMBL" id="RCVZ01000015">
    <property type="protein sequence ID" value="RLQ93334.1"/>
    <property type="molecule type" value="Genomic_DNA"/>
</dbReference>
<dbReference type="Gene3D" id="2.60.40.1170">
    <property type="entry name" value="Mu homology domain, subdomain B"/>
    <property type="match status" value="1"/>
</dbReference>
<organism evidence="4 5">
    <name type="scientific">Falsibacillus albus</name>
    <dbReference type="NCBI Taxonomy" id="2478915"/>
    <lineage>
        <taxon>Bacteria</taxon>
        <taxon>Bacillati</taxon>
        <taxon>Bacillota</taxon>
        <taxon>Bacilli</taxon>
        <taxon>Bacillales</taxon>
        <taxon>Bacillaceae</taxon>
        <taxon>Falsibacillus</taxon>
    </lineage>
</organism>
<evidence type="ECO:0000313" key="4">
    <source>
        <dbReference type="EMBL" id="RLQ93334.1"/>
    </source>
</evidence>
<evidence type="ECO:0008006" key="6">
    <source>
        <dbReference type="Google" id="ProtNLM"/>
    </source>
</evidence>
<evidence type="ECO:0000256" key="3">
    <source>
        <dbReference type="ARBA" id="ARBA00022729"/>
    </source>
</evidence>
<sequence>MAFPSNTQYLPILVNGSPLFDHTDDESPRSTDIVGDSTYPAAFFAYDGTNVYFRLRLNEDPRNNKLTGFQNFSWGVLINTTGVAGTYNWLFNVNGLNSTVNLIKNTTIQVNSWNDPAEGLGGGEPNFSQAISNYNFARVVQADSSFGGNPDYFLDWFLPAATFFSTLGINSSSLIKAIFFSSTNANNYNKDSLRTDEGFSFSNALSDSTSADLADVRAKLTASKMINSGPASVLIGEQASWTGTLTLNNTGKSSATTIIVQDTIGLDTVGSFNVTSTSKGTAVYNPASKILTWNVGNLDRGASAILTFSASGLFSAAGSRPLDTAFANGVDSFTGNSIQSNNASASIPVVAAGSVTGKVLDQASGLPLSGANVELLQGVTVIATTTSDTSGIYSFTSIAPGSYNVRASNANYSNNTVSITVVSGQATNQNILLTPLPGTIQGTVMDNGSIPIAGAQVNLLNAAGVLVLQSTTAANGTYSFSNLTPQNYTVTVSQTSYQSQQKSVIVDPNETETVDFTLDPLPTTITGTIFASGGGTVGGATVEILNLASQVIATTVADGSGFYTVNGLAPGSYRLRASASGYITAQVGFTASGGTMNVDLTLLQNPGSISGGVQDSSTGSGIQNANIRIVNNSGVTVATTMTDASGNYSIPSLSSGSYTVIFTADGYANKAIGAMVASGTNTNVNAQLSKLAGAISGNISAGGPVANAIVGITLNNIVVATTSTDANGNYFVGNLAPNVYNVIVNAQGYARQTLAAIVVTGQTAIANFTLTPDTGILNGTVVDALSNVISGAVISVYQQGGTGSVIARVITQTDGTYTVPNLEPGSFTVIASKDGYQSMSMGAIISAGTTSTVNFQLAENPGGITGIITDALTTQPISGAGIEVRILDSSGTVVQSTFSDQAGHYMISNLAPGTYTAVASASGYQIGLSDVVIQSNTAETINFALYPDPGSIQGRIYDNNNVGQGIAGASVSLTDSFGSLINTVLTDSNGNYFLGGVTPGFYTLNVSAQLFETGIVGVQVQSDATTPVDIGLESTPGTISGLVSPIAANTVIQVFNVNNVLVGTTVAGPDGSFQFSGISAGNYIVTAAALNYSTGSAGVYLPPGGSETVSIEIMALPASVSGNIFDGNGHAIPNATIIIQDENQTIVGRGFSDDNGNYYISSLPSGALTVQASAPYYSSKSTGVLTTPGSDIKGIDFELTADPGSIAGEITDILTGNPISGATVIIRNASTNQFVSSTVSSVFGNYVVNNLPPGSYYVIASANNFGSAQIGAIVTSNQSTIANISLSPNPGSISGAVQNLVGNPITGNNIQITLLSLQNTPLLNTVANSDGTFTLPDIEPGNYFIKAAVSGYNSMTTPISVSSGIATNVTLRLEAVPVTIKGTIVDGLSMQGIPGAALIIFNDSGLAVGNSVTGQDGTFQVNGLPYGTLTLTASAQNYGSNSVSVFTNPGDIVSTQLILTPNPGSLMGYVTNMVTGEAVVNAVLQVVDNTDTIVATVQSDSFGEYMVSGLNPGTYTVVASAVNYGPQTAGAQIQSNSQSILGFALAPDPGYIEGTVRDQVNPAQTIPGATIVVREMSATGPIVFSTITDQAGMYRTIGLNESVYIVVSSAPDYGTIAQGVNVLSNQTVTADFELPPQPGEVSGNVTDAVTYDGLPNSLVKVIDAQGTVVQTVQTAASGFYHIGSLVPGSYTVTAVNADYQSNQKQVTIVANATSSADIPLQPQPSVLNGLITEEVTTVPIVGAAIELYFSGTNILAASGQTDGSGSYTIQGLQAGSYTITASYPGYASRTIGVVVPVNSTIVQNMSLPASPADISGNIQDAVTMSGILGASISVVVPGSDIIISQTLTDVNGDYLLAMIPAGTYNIVVSASDYNSVISSITLQPGDYTTYDASLEPFPGSISGVVSDDLTTAQITNALVQVFFDGSGPLISSTYTDVSGNYTIGGLPEGDFNVVFSADGYGSQRILFNLVPGEAKVINAALLPNPATLTGIVKNDVNHTGLSGALVQVFDQGSNVLISSTLTDSNGIYTIAGLSEGNYRIVYSATDFQAFTTQVIVAPGDMKSIDVSLTPDPASVEGNIKDASTNLAILNARVDLIVPNTDIIVQSAFTNENGDYMLPNLPTGSFTVVISATGYASAAIPVILAPNTTTTVNASLLDTPAQIQGQVTDQMTMNPIQNALVQVYSISGGALAASQYTDDFGQYNITTLKEGQYQVVISASGYTSFLQNVSLSSGGSETIDAALQPEGSIITGKVLSSGNGEAIFGALVQVFLEGTTVPVDSDISDNDGTYTIIGLPPGTYTIVSSAPGFGQQTFNLSITDGETRSLNISLQPSLSSISGTVTDSVTTSGIEGAAVRLVVLGTGIIISTVYSDQIGAYLIDNIHPGSYQLVFNAPGYSTEAVPVTLNQGDSLVVDASLDPTGSTISGTVTDSGSNPVQGALVQIFDAATHELVDYSLTDQNGNYSLKTIPNGQFNVKASASGFITQTIQTTIPPDQTVNFQLEGNPSAVEGRIVNNVTNRPIQGALIQVFLQGSQEATASYLTDPQGLYLISGLSAGTYVIEASAEGYISREFTVIVGDGETVLLNIRLNPIAINLCQLDNLVSLDCILTDSEGNEIEPERLSYEELGRGDFPFILPSGERAELQRVFFSLGGYIQFVLVTTGTRCVSVPIPFKIMDDVIVCAPKGTSTELRIDSFSCQNGLVCRGSGNARNGNASVRLRVCAGFYSTASAVIGKEVMTCAPRDLLNNVCGKMIGTSINGQIEQFFGCFQVDKVYDWIQLDLTENISLDAGTIVFQCGL</sequence>
<keyword evidence="5" id="KW-1185">Reference proteome</keyword>
<dbReference type="Proteomes" id="UP000276770">
    <property type="component" value="Unassembled WGS sequence"/>
</dbReference>
<reference evidence="4 5" key="1">
    <citation type="submission" date="2018-10" db="EMBL/GenBank/DDBJ databases">
        <title>Falsibacillus sp. genome draft.</title>
        <authorList>
            <person name="Shi S."/>
        </authorList>
    </citation>
    <scope>NUCLEOTIDE SEQUENCE [LARGE SCALE GENOMIC DNA]</scope>
    <source>
        <strain evidence="4 5">GY 10110</strain>
    </source>
</reference>
<keyword evidence="2" id="KW-0964">Secreted</keyword>
<comment type="caution">
    <text evidence="4">The sequence shown here is derived from an EMBL/GenBank/DDBJ whole genome shotgun (WGS) entry which is preliminary data.</text>
</comment>
<evidence type="ECO:0000256" key="2">
    <source>
        <dbReference type="ARBA" id="ARBA00022525"/>
    </source>
</evidence>
<comment type="similarity">
    <text evidence="1">Belongs to the serine-aspartate repeat-containing protein (SDr) family.</text>
</comment>
<dbReference type="InterPro" id="IPR013784">
    <property type="entry name" value="Carb-bd-like_fold"/>
</dbReference>
<dbReference type="SUPFAM" id="SSF49464">
    <property type="entry name" value="Carboxypeptidase regulatory domain-like"/>
    <property type="match status" value="15"/>
</dbReference>
<gene>
    <name evidence="4" type="ORF">D9X91_17890</name>
</gene>
<dbReference type="PANTHER" id="PTHR36108">
    <property type="entry name" value="COLOSSIN-B-RELATED"/>
    <property type="match status" value="1"/>
</dbReference>
<dbReference type="OrthoDB" id="176752at2"/>